<dbReference type="Gene3D" id="3.40.50.300">
    <property type="entry name" value="P-loop containing nucleotide triphosphate hydrolases"/>
    <property type="match status" value="1"/>
</dbReference>
<evidence type="ECO:0000256" key="1">
    <source>
        <dbReference type="SAM" id="MobiDB-lite"/>
    </source>
</evidence>
<organism evidence="2 3">
    <name type="scientific">Actinoallomurus vinaceus</name>
    <dbReference type="NCBI Taxonomy" id="1080074"/>
    <lineage>
        <taxon>Bacteria</taxon>
        <taxon>Bacillati</taxon>
        <taxon>Actinomycetota</taxon>
        <taxon>Actinomycetes</taxon>
        <taxon>Streptosporangiales</taxon>
        <taxon>Thermomonosporaceae</taxon>
        <taxon>Actinoallomurus</taxon>
    </lineage>
</organism>
<dbReference type="EMBL" id="BAABHK010000004">
    <property type="protein sequence ID" value="GAA4627003.1"/>
    <property type="molecule type" value="Genomic_DNA"/>
</dbReference>
<evidence type="ECO:0000313" key="3">
    <source>
        <dbReference type="Proteomes" id="UP001501442"/>
    </source>
</evidence>
<evidence type="ECO:0008006" key="4">
    <source>
        <dbReference type="Google" id="ProtNLM"/>
    </source>
</evidence>
<feature type="region of interest" description="Disordered" evidence="1">
    <location>
        <begin position="140"/>
        <end position="170"/>
    </location>
</feature>
<dbReference type="InterPro" id="IPR027417">
    <property type="entry name" value="P-loop_NTPase"/>
</dbReference>
<sequence length="170" mass="19164">MATLHVMRGLPGSGKTQAAKEWVAQNPEHRARINRDDLRQMMHDGRYIPKVTEPQIVAVRNISIITMLRKGFDVISDDSNITHVGLRDLARIAFRSGVGWEVHDFTHVPVEECLRRDAERERPVGAPIIWKLYHQLQNAPDGPLPSPADFAQADRHPEQDRGLSVPSPTT</sequence>
<dbReference type="RefSeq" id="WP_345432142.1">
    <property type="nucleotide sequence ID" value="NZ_BAABHK010000004.1"/>
</dbReference>
<reference evidence="3" key="1">
    <citation type="journal article" date="2019" name="Int. J. Syst. Evol. Microbiol.">
        <title>The Global Catalogue of Microorganisms (GCM) 10K type strain sequencing project: providing services to taxonomists for standard genome sequencing and annotation.</title>
        <authorList>
            <consortium name="The Broad Institute Genomics Platform"/>
            <consortium name="The Broad Institute Genome Sequencing Center for Infectious Disease"/>
            <person name="Wu L."/>
            <person name="Ma J."/>
        </authorList>
    </citation>
    <scope>NUCLEOTIDE SEQUENCE [LARGE SCALE GENOMIC DNA]</scope>
    <source>
        <strain evidence="3">JCM 17939</strain>
    </source>
</reference>
<protein>
    <recommendedName>
        <fullName evidence="4">ATP-binding protein</fullName>
    </recommendedName>
</protein>
<keyword evidence="3" id="KW-1185">Reference proteome</keyword>
<dbReference type="InterPro" id="IPR017101">
    <property type="entry name" value="P-loop_ATP/GTP-bd_All4644_prd"/>
</dbReference>
<gene>
    <name evidence="2" type="ORF">GCM10023196_037520</name>
</gene>
<comment type="caution">
    <text evidence="2">The sequence shown here is derived from an EMBL/GenBank/DDBJ whole genome shotgun (WGS) entry which is preliminary data.</text>
</comment>
<accession>A0ABP8UD22</accession>
<dbReference type="PIRSF" id="PIRSF037081">
    <property type="entry name" value="P-loop_All4644_prd"/>
    <property type="match status" value="1"/>
</dbReference>
<dbReference type="Proteomes" id="UP001501442">
    <property type="component" value="Unassembled WGS sequence"/>
</dbReference>
<feature type="compositionally biased region" description="Basic and acidic residues" evidence="1">
    <location>
        <begin position="152"/>
        <end position="161"/>
    </location>
</feature>
<dbReference type="SUPFAM" id="SSF52540">
    <property type="entry name" value="P-loop containing nucleoside triphosphate hydrolases"/>
    <property type="match status" value="1"/>
</dbReference>
<evidence type="ECO:0000313" key="2">
    <source>
        <dbReference type="EMBL" id="GAA4627003.1"/>
    </source>
</evidence>
<name>A0ABP8UD22_9ACTN</name>
<proteinExistence type="predicted"/>
<dbReference type="Pfam" id="PF13671">
    <property type="entry name" value="AAA_33"/>
    <property type="match status" value="1"/>
</dbReference>